<dbReference type="PROSITE" id="PS51063">
    <property type="entry name" value="HTH_CRP_2"/>
    <property type="match status" value="1"/>
</dbReference>
<protein>
    <recommendedName>
        <fullName evidence="4">HTH crp-type domain-containing protein</fullName>
    </recommendedName>
</protein>
<name>A0A6N8FRH4_9CHRO</name>
<dbReference type="InterPro" id="IPR036390">
    <property type="entry name" value="WH_DNA-bd_sf"/>
</dbReference>
<dbReference type="Gene3D" id="2.60.120.10">
    <property type="entry name" value="Jelly Rolls"/>
    <property type="match status" value="1"/>
</dbReference>
<evidence type="ECO:0000256" key="3">
    <source>
        <dbReference type="ARBA" id="ARBA00023163"/>
    </source>
</evidence>
<dbReference type="GO" id="GO:0006355">
    <property type="term" value="P:regulation of DNA-templated transcription"/>
    <property type="evidence" value="ECO:0007669"/>
    <property type="project" value="InterPro"/>
</dbReference>
<sequence length="209" mass="24035">MRWLLRENALQLQSILSLDSDDEMTSDRFKDRYYKGELIPINYQEIYQVCQGVVKLSTISDTGEEVLVGLASSSMPFGASITSLNIYQATALTNNVELVRFPLTNWLNCPSRVQKLVPKLTSRLRQTELLLYISDQRRVKHRLHYLLQFLKQEIGQPVPQGTRLSVRFTHEELASACCATRVTTTRQLNKLREQGMISVDDEHHIILLN</sequence>
<dbReference type="OrthoDB" id="5242211at2"/>
<gene>
    <name evidence="5" type="ORF">BWI75_05090</name>
</gene>
<evidence type="ECO:0000256" key="2">
    <source>
        <dbReference type="ARBA" id="ARBA00023125"/>
    </source>
</evidence>
<dbReference type="SMART" id="SM00419">
    <property type="entry name" value="HTH_CRP"/>
    <property type="match status" value="1"/>
</dbReference>
<proteinExistence type="predicted"/>
<evidence type="ECO:0000313" key="6">
    <source>
        <dbReference type="Proteomes" id="UP000441797"/>
    </source>
</evidence>
<dbReference type="SUPFAM" id="SSF51206">
    <property type="entry name" value="cAMP-binding domain-like"/>
    <property type="match status" value="1"/>
</dbReference>
<reference evidence="5 6" key="1">
    <citation type="journal article" date="2019" name="Front. Microbiol.">
        <title>Genomic Features for Desiccation Tolerance and Sugar Biosynthesis in the Extremophile Gloeocapsopsis sp. UTEX B3054.</title>
        <authorList>
            <person name="Urrejola C."/>
            <person name="Alcorta J."/>
            <person name="Salas L."/>
            <person name="Vasquez M."/>
            <person name="Polz M.F."/>
            <person name="Vicuna R."/>
            <person name="Diez B."/>
        </authorList>
    </citation>
    <scope>NUCLEOTIDE SEQUENCE [LARGE SCALE GENOMIC DNA]</scope>
    <source>
        <strain evidence="5 6">1H9</strain>
    </source>
</reference>
<comment type="caution">
    <text evidence="5">The sequence shown here is derived from an EMBL/GenBank/DDBJ whole genome shotgun (WGS) entry which is preliminary data.</text>
</comment>
<keyword evidence="6" id="KW-1185">Reference proteome</keyword>
<dbReference type="SUPFAM" id="SSF46785">
    <property type="entry name" value="Winged helix' DNA-binding domain"/>
    <property type="match status" value="1"/>
</dbReference>
<dbReference type="AlphaFoldDB" id="A0A6N8FRH4"/>
<feature type="domain" description="HTH crp-type" evidence="4">
    <location>
        <begin position="137"/>
        <end position="209"/>
    </location>
</feature>
<dbReference type="InterPro" id="IPR014710">
    <property type="entry name" value="RmlC-like_jellyroll"/>
</dbReference>
<dbReference type="CDD" id="cd00092">
    <property type="entry name" value="HTH_CRP"/>
    <property type="match status" value="1"/>
</dbReference>
<keyword evidence="3" id="KW-0804">Transcription</keyword>
<dbReference type="RefSeq" id="WP_105218519.1">
    <property type="nucleotide sequence ID" value="NZ_CAWNSU010000117.1"/>
</dbReference>
<dbReference type="EMBL" id="NAPY01000005">
    <property type="protein sequence ID" value="MUL35740.1"/>
    <property type="molecule type" value="Genomic_DNA"/>
</dbReference>
<accession>A0A6N8FRH4</accession>
<keyword evidence="2" id="KW-0238">DNA-binding</keyword>
<evidence type="ECO:0000256" key="1">
    <source>
        <dbReference type="ARBA" id="ARBA00023015"/>
    </source>
</evidence>
<evidence type="ECO:0000313" key="5">
    <source>
        <dbReference type="EMBL" id="MUL35740.1"/>
    </source>
</evidence>
<dbReference type="InterPro" id="IPR018490">
    <property type="entry name" value="cNMP-bd_dom_sf"/>
</dbReference>
<keyword evidence="1" id="KW-0805">Transcription regulation</keyword>
<dbReference type="Pfam" id="PF13545">
    <property type="entry name" value="HTH_Crp_2"/>
    <property type="match status" value="1"/>
</dbReference>
<dbReference type="InterPro" id="IPR012318">
    <property type="entry name" value="HTH_CRP"/>
</dbReference>
<dbReference type="GO" id="GO:0003677">
    <property type="term" value="F:DNA binding"/>
    <property type="evidence" value="ECO:0007669"/>
    <property type="project" value="UniProtKB-KW"/>
</dbReference>
<dbReference type="Proteomes" id="UP000441797">
    <property type="component" value="Unassembled WGS sequence"/>
</dbReference>
<organism evidence="5 6">
    <name type="scientific">Gloeocapsopsis dulcis AAB1 = 1H9</name>
    <dbReference type="NCBI Taxonomy" id="1433147"/>
    <lineage>
        <taxon>Bacteria</taxon>
        <taxon>Bacillati</taxon>
        <taxon>Cyanobacteriota</taxon>
        <taxon>Cyanophyceae</taxon>
        <taxon>Oscillatoriophycideae</taxon>
        <taxon>Chroococcales</taxon>
        <taxon>Chroococcaceae</taxon>
        <taxon>Gloeocapsopsis</taxon>
        <taxon>Gloeocapsopsis dulcis</taxon>
    </lineage>
</organism>
<evidence type="ECO:0000259" key="4">
    <source>
        <dbReference type="PROSITE" id="PS51063"/>
    </source>
</evidence>